<protein>
    <submittedName>
        <fullName evidence="2">Uncharacterized protein</fullName>
    </submittedName>
</protein>
<organism evidence="2 3">
    <name type="scientific">Forsythia ovata</name>
    <dbReference type="NCBI Taxonomy" id="205694"/>
    <lineage>
        <taxon>Eukaryota</taxon>
        <taxon>Viridiplantae</taxon>
        <taxon>Streptophyta</taxon>
        <taxon>Embryophyta</taxon>
        <taxon>Tracheophyta</taxon>
        <taxon>Spermatophyta</taxon>
        <taxon>Magnoliopsida</taxon>
        <taxon>eudicotyledons</taxon>
        <taxon>Gunneridae</taxon>
        <taxon>Pentapetalae</taxon>
        <taxon>asterids</taxon>
        <taxon>lamiids</taxon>
        <taxon>Lamiales</taxon>
        <taxon>Oleaceae</taxon>
        <taxon>Forsythieae</taxon>
        <taxon>Forsythia</taxon>
    </lineage>
</organism>
<proteinExistence type="predicted"/>
<evidence type="ECO:0000313" key="3">
    <source>
        <dbReference type="Proteomes" id="UP001604277"/>
    </source>
</evidence>
<name>A0ABD1UXA0_9LAMI</name>
<dbReference type="AlphaFoldDB" id="A0ABD1UXA0"/>
<accession>A0ABD1UXA0</accession>
<reference evidence="3" key="1">
    <citation type="submission" date="2024-07" db="EMBL/GenBank/DDBJ databases">
        <title>Two chromosome-level genome assemblies of Korean endemic species Abeliophyllum distichum and Forsythia ovata (Oleaceae).</title>
        <authorList>
            <person name="Jang H."/>
        </authorList>
    </citation>
    <scope>NUCLEOTIDE SEQUENCE [LARGE SCALE GENOMIC DNA]</scope>
</reference>
<comment type="caution">
    <text evidence="2">The sequence shown here is derived from an EMBL/GenBank/DDBJ whole genome shotgun (WGS) entry which is preliminary data.</text>
</comment>
<evidence type="ECO:0000256" key="1">
    <source>
        <dbReference type="SAM" id="MobiDB-lite"/>
    </source>
</evidence>
<keyword evidence="3" id="KW-1185">Reference proteome</keyword>
<gene>
    <name evidence="2" type="ORF">Fot_22280</name>
</gene>
<sequence>MEFPMKGNGSGRRKRKELKPTKESKRVSVGVDIDRSTYKPNQHSNIKVWTLKWTPSAFHIFSPLSYSFLVQLTDAIRFCPYINPRNHPFLVSLVQNFSESNYFVPMAVTSPGGKENEDFQVYDKMGKQTRNGAMTEARVVLVPLRSDCVSVRTVK</sequence>
<dbReference type="EMBL" id="JBFOLJ010000006">
    <property type="protein sequence ID" value="KAL2529679.1"/>
    <property type="molecule type" value="Genomic_DNA"/>
</dbReference>
<dbReference type="Proteomes" id="UP001604277">
    <property type="component" value="Unassembled WGS sequence"/>
</dbReference>
<feature type="region of interest" description="Disordered" evidence="1">
    <location>
        <begin position="1"/>
        <end position="26"/>
    </location>
</feature>
<evidence type="ECO:0000313" key="2">
    <source>
        <dbReference type="EMBL" id="KAL2529679.1"/>
    </source>
</evidence>